<name>A0ABQ8WT71_PENCH</name>
<comment type="caution">
    <text evidence="1">The sequence shown here is derived from an EMBL/GenBank/DDBJ whole genome shotgun (WGS) entry which is preliminary data.</text>
</comment>
<reference evidence="1 2" key="1">
    <citation type="journal article" date="2023" name="IMA Fungus">
        <title>Comparative genomic study of the Penicillium genus elucidates a diverse pangenome and 15 lateral gene transfer events.</title>
        <authorList>
            <person name="Petersen C."/>
            <person name="Sorensen T."/>
            <person name="Nielsen M.R."/>
            <person name="Sondergaard T.E."/>
            <person name="Sorensen J.L."/>
            <person name="Fitzpatrick D.A."/>
            <person name="Frisvad J.C."/>
            <person name="Nielsen K.L."/>
        </authorList>
    </citation>
    <scope>NUCLEOTIDE SEQUENCE [LARGE SCALE GENOMIC DNA]</scope>
    <source>
        <strain evidence="1 2">IBT 3361</strain>
    </source>
</reference>
<evidence type="ECO:0000313" key="1">
    <source>
        <dbReference type="EMBL" id="KAJ5282116.1"/>
    </source>
</evidence>
<organism evidence="1 2">
    <name type="scientific">Penicillium chrysogenum</name>
    <name type="common">Penicillium notatum</name>
    <dbReference type="NCBI Taxonomy" id="5076"/>
    <lineage>
        <taxon>Eukaryota</taxon>
        <taxon>Fungi</taxon>
        <taxon>Dikarya</taxon>
        <taxon>Ascomycota</taxon>
        <taxon>Pezizomycotina</taxon>
        <taxon>Eurotiomycetes</taxon>
        <taxon>Eurotiomycetidae</taxon>
        <taxon>Eurotiales</taxon>
        <taxon>Aspergillaceae</taxon>
        <taxon>Penicillium</taxon>
        <taxon>Penicillium chrysogenum species complex</taxon>
    </lineage>
</organism>
<dbReference type="Proteomes" id="UP001220256">
    <property type="component" value="Unassembled WGS sequence"/>
</dbReference>
<evidence type="ECO:0000313" key="2">
    <source>
        <dbReference type="Proteomes" id="UP001220256"/>
    </source>
</evidence>
<dbReference type="EMBL" id="JAPVEB010000001">
    <property type="protein sequence ID" value="KAJ5282116.1"/>
    <property type="molecule type" value="Genomic_DNA"/>
</dbReference>
<protein>
    <submittedName>
        <fullName evidence="1">Uncharacterized protein</fullName>
    </submittedName>
</protein>
<accession>A0ABQ8WT71</accession>
<keyword evidence="2" id="KW-1185">Reference proteome</keyword>
<sequence>MRRQFIQDFRVRRQAVSQWLRSLQENKYGIGASPSRVIGSRSSRKMVDTSLADLRGIHGSGSRRSIPYSIHLLLARVHGLLYVDTPIQSGYSFCADDEILPTTRHFSIMN</sequence>
<proteinExistence type="predicted"/>
<gene>
    <name evidence="1" type="ORF">N7505_000096</name>
</gene>